<dbReference type="Gene3D" id="3.40.50.1170">
    <property type="entry name" value="L-asparaginase, N-terminal domain"/>
    <property type="match status" value="1"/>
</dbReference>
<organism evidence="10 11">
    <name type="scientific">Sinorhizobium saheli</name>
    <dbReference type="NCBI Taxonomy" id="36856"/>
    <lineage>
        <taxon>Bacteria</taxon>
        <taxon>Pseudomonadati</taxon>
        <taxon>Pseudomonadota</taxon>
        <taxon>Alphaproteobacteria</taxon>
        <taxon>Hyphomicrobiales</taxon>
        <taxon>Rhizobiaceae</taxon>
        <taxon>Sinorhizobium/Ensifer group</taxon>
        <taxon>Sinorhizobium</taxon>
    </lineage>
</organism>
<dbReference type="PROSITE" id="PS51732">
    <property type="entry name" value="ASN_GLN_ASE_3"/>
    <property type="match status" value="1"/>
</dbReference>
<evidence type="ECO:0000256" key="5">
    <source>
        <dbReference type="PIRSR" id="PIRSR001220-2"/>
    </source>
</evidence>
<dbReference type="OrthoDB" id="9788068at2"/>
<dbReference type="InterPro" id="IPR020827">
    <property type="entry name" value="Asparaginase/glutaminase_AS1"/>
</dbReference>
<dbReference type="InterPro" id="IPR037152">
    <property type="entry name" value="L-asparaginase_N_sf"/>
</dbReference>
<dbReference type="InterPro" id="IPR006034">
    <property type="entry name" value="Asparaginase/glutaminase-like"/>
</dbReference>
<evidence type="ECO:0000259" key="9">
    <source>
        <dbReference type="Pfam" id="PF17763"/>
    </source>
</evidence>
<feature type="binding site" evidence="5">
    <location>
        <position position="60"/>
    </location>
    <ligand>
        <name>substrate</name>
    </ligand>
</feature>
<feature type="active site" description="O-isoaspartyl threonine intermediate" evidence="4">
    <location>
        <position position="13"/>
    </location>
</feature>
<dbReference type="AlphaFoldDB" id="A0A178Y5S0"/>
<dbReference type="InterPro" id="IPR006033">
    <property type="entry name" value="AsnA_fam"/>
</dbReference>
<dbReference type="InterPro" id="IPR036152">
    <property type="entry name" value="Asp/glu_Ase-like_sf"/>
</dbReference>
<dbReference type="InterPro" id="IPR027475">
    <property type="entry name" value="Asparaginase/glutaminase_AS2"/>
</dbReference>
<dbReference type="GO" id="GO:0004067">
    <property type="term" value="F:asparaginase activity"/>
    <property type="evidence" value="ECO:0007669"/>
    <property type="project" value="UniProtKB-UniRule"/>
</dbReference>
<feature type="domain" description="Asparaginase/glutaminase C-terminal" evidence="9">
    <location>
        <begin position="213"/>
        <end position="328"/>
    </location>
</feature>
<evidence type="ECO:0000313" key="11">
    <source>
        <dbReference type="Proteomes" id="UP000078507"/>
    </source>
</evidence>
<dbReference type="SFLD" id="SFLDS00057">
    <property type="entry name" value="Glutaminase/Asparaginase"/>
    <property type="match status" value="1"/>
</dbReference>
<dbReference type="PANTHER" id="PTHR11707">
    <property type="entry name" value="L-ASPARAGINASE"/>
    <property type="match status" value="1"/>
</dbReference>
<dbReference type="InterPro" id="IPR027473">
    <property type="entry name" value="L-asparaginase_C"/>
</dbReference>
<dbReference type="InterPro" id="IPR027474">
    <property type="entry name" value="L-asparaginase_N"/>
</dbReference>
<feature type="domain" description="L-asparaginase N-terminal" evidence="8">
    <location>
        <begin position="4"/>
        <end position="189"/>
    </location>
</feature>
<evidence type="ECO:0000313" key="10">
    <source>
        <dbReference type="EMBL" id="OAP42908.1"/>
    </source>
</evidence>
<dbReference type="Gene3D" id="3.40.50.40">
    <property type="match status" value="1"/>
</dbReference>
<evidence type="ECO:0000256" key="4">
    <source>
        <dbReference type="PIRSR" id="PIRSR001220-1"/>
    </source>
</evidence>
<dbReference type="SMART" id="SM00870">
    <property type="entry name" value="Asparaginase"/>
    <property type="match status" value="1"/>
</dbReference>
<reference evidence="10 11" key="1">
    <citation type="submission" date="2015-11" db="EMBL/GenBank/DDBJ databases">
        <title>Ensifer anhuiense sp. nov., an effective nitrogen fixation bacterium with Glycine soja.</title>
        <authorList>
            <person name="Yan H."/>
            <person name="Chen W."/>
        </authorList>
    </citation>
    <scope>NUCLEOTIDE SEQUENCE [LARGE SCALE GENOMIC DNA]</scope>
    <source>
        <strain evidence="10 11">LMG 7837</strain>
    </source>
</reference>
<dbReference type="FunFam" id="3.40.50.40:FF:000001">
    <property type="entry name" value="L-asparaginase 1"/>
    <property type="match status" value="1"/>
</dbReference>
<dbReference type="CDD" id="cd08963">
    <property type="entry name" value="L-asparaginase_I"/>
    <property type="match status" value="1"/>
</dbReference>
<dbReference type="PROSITE" id="PS00917">
    <property type="entry name" value="ASN_GLN_ASE_2"/>
    <property type="match status" value="1"/>
</dbReference>
<evidence type="ECO:0000256" key="2">
    <source>
        <dbReference type="ARBA" id="ARBA00012920"/>
    </source>
</evidence>
<dbReference type="EC" id="3.5.1.1" evidence="2"/>
<dbReference type="PRINTS" id="PR00139">
    <property type="entry name" value="ASNGLNASE"/>
</dbReference>
<dbReference type="RefSeq" id="WP_066876629.1">
    <property type="nucleotide sequence ID" value="NZ_LNQB01000082.1"/>
</dbReference>
<evidence type="ECO:0000256" key="3">
    <source>
        <dbReference type="ARBA" id="ARBA00022801"/>
    </source>
</evidence>
<proteinExistence type="inferred from homology"/>
<dbReference type="PIRSF" id="PIRSF500176">
    <property type="entry name" value="L_ASNase"/>
    <property type="match status" value="1"/>
</dbReference>
<sequence>MTPRILILHTGGTIGMEPSPGGLRPMPGFGALLKRRLGETASATPLPGCDIVELDRLIDSANLQPAQWPAIAGELVRRWDAYDGFVVLHGTDTMAWTASALSFMLRGLDKPVILTGAQIPLAAPRSDALENLEMALILAAQPAIREVGLCFGRKLLRGNRSRKIATDRFDAFDSPNYPPIAEAGINIVLHGALLLGAEPRAFLQPEHFEPEAVAVLTIHPGLSPRVFEAVLASADLRGVVLRSYGVGNVPEADARLVGAIGQAVARGVTVVNTTQCVIGAVAQDTYATGAALARIGVVSGGDMTLEAAFAKLHVLIAEGLPAEEIRARMARPLAGEMTAPGAQFFAKT</sequence>
<gene>
    <name evidence="10" type="primary">ansA</name>
    <name evidence="10" type="ORF">ATB98_25545</name>
</gene>
<dbReference type="Pfam" id="PF00710">
    <property type="entry name" value="Asparaginase"/>
    <property type="match status" value="1"/>
</dbReference>
<dbReference type="GO" id="GO:0009066">
    <property type="term" value="P:aspartate family amino acid metabolic process"/>
    <property type="evidence" value="ECO:0007669"/>
    <property type="project" value="UniProtKB-ARBA"/>
</dbReference>
<evidence type="ECO:0000256" key="7">
    <source>
        <dbReference type="PROSITE-ProRule" id="PRU10100"/>
    </source>
</evidence>
<evidence type="ECO:0000256" key="1">
    <source>
        <dbReference type="ARBA" id="ARBA00010518"/>
    </source>
</evidence>
<feature type="active site" evidence="7">
    <location>
        <position position="91"/>
    </location>
</feature>
<dbReference type="PROSITE" id="PS00144">
    <property type="entry name" value="ASN_GLN_ASE_1"/>
    <property type="match status" value="1"/>
</dbReference>
<evidence type="ECO:0000259" key="8">
    <source>
        <dbReference type="Pfam" id="PF00710"/>
    </source>
</evidence>
<feature type="binding site" evidence="5">
    <location>
        <begin position="91"/>
        <end position="92"/>
    </location>
    <ligand>
        <name>substrate</name>
    </ligand>
</feature>
<accession>A0A178Y5S0</accession>
<keyword evidence="3 10" id="KW-0378">Hydrolase</keyword>
<dbReference type="SUPFAM" id="SSF53774">
    <property type="entry name" value="Glutaminase/Asparaginase"/>
    <property type="match status" value="1"/>
</dbReference>
<dbReference type="STRING" id="36856.ATB98_25545"/>
<comment type="caution">
    <text evidence="10">The sequence shown here is derived from an EMBL/GenBank/DDBJ whole genome shotgun (WGS) entry which is preliminary data.</text>
</comment>
<dbReference type="NCBIfam" id="TIGR00519">
    <property type="entry name" value="asnASE_I"/>
    <property type="match status" value="1"/>
</dbReference>
<dbReference type="Proteomes" id="UP000078507">
    <property type="component" value="Unassembled WGS sequence"/>
</dbReference>
<comment type="similarity">
    <text evidence="1">Belongs to the asparaginase 1 family.</text>
</comment>
<dbReference type="Pfam" id="PF17763">
    <property type="entry name" value="Asparaginase_C"/>
    <property type="match status" value="1"/>
</dbReference>
<dbReference type="EMBL" id="LNQB01000082">
    <property type="protein sequence ID" value="OAP42908.1"/>
    <property type="molecule type" value="Genomic_DNA"/>
</dbReference>
<dbReference type="InterPro" id="IPR041725">
    <property type="entry name" value="L-asparaginase_I"/>
</dbReference>
<evidence type="ECO:0000256" key="6">
    <source>
        <dbReference type="PROSITE-ProRule" id="PRU10099"/>
    </source>
</evidence>
<dbReference type="PIRSF" id="PIRSF001220">
    <property type="entry name" value="L-ASNase_gatD"/>
    <property type="match status" value="1"/>
</dbReference>
<dbReference type="InterPro" id="IPR040919">
    <property type="entry name" value="Asparaginase_C"/>
</dbReference>
<dbReference type="PANTHER" id="PTHR11707:SF28">
    <property type="entry name" value="60 KDA LYSOPHOSPHOLIPASE"/>
    <property type="match status" value="1"/>
</dbReference>
<keyword evidence="11" id="KW-1185">Reference proteome</keyword>
<name>A0A178Y5S0_SINSA</name>
<protein>
    <recommendedName>
        <fullName evidence="2">asparaginase</fullName>
        <ecNumber evidence="2">3.5.1.1</ecNumber>
    </recommendedName>
</protein>
<feature type="active site" evidence="6">
    <location>
        <position position="13"/>
    </location>
</feature>